<dbReference type="Proteomes" id="UP000326565">
    <property type="component" value="Unassembled WGS sequence"/>
</dbReference>
<protein>
    <submittedName>
        <fullName evidence="1">Uncharacterized protein</fullName>
    </submittedName>
</protein>
<accession>A0A5N5WTM6</accession>
<reference evidence="1 2" key="1">
    <citation type="submission" date="2019-04" db="EMBL/GenBank/DDBJ databases">
        <title>Friends and foes A comparative genomics study of 23 Aspergillus species from section Flavi.</title>
        <authorList>
            <consortium name="DOE Joint Genome Institute"/>
            <person name="Kjaerbolling I."/>
            <person name="Vesth T."/>
            <person name="Frisvad J.C."/>
            <person name="Nybo J.L."/>
            <person name="Theobald S."/>
            <person name="Kildgaard S."/>
            <person name="Isbrandt T."/>
            <person name="Kuo A."/>
            <person name="Sato A."/>
            <person name="Lyhne E.K."/>
            <person name="Kogle M.E."/>
            <person name="Wiebenga A."/>
            <person name="Kun R.S."/>
            <person name="Lubbers R.J."/>
            <person name="Makela M.R."/>
            <person name="Barry K."/>
            <person name="Chovatia M."/>
            <person name="Clum A."/>
            <person name="Daum C."/>
            <person name="Haridas S."/>
            <person name="He G."/>
            <person name="LaButti K."/>
            <person name="Lipzen A."/>
            <person name="Mondo S."/>
            <person name="Riley R."/>
            <person name="Salamov A."/>
            <person name="Simmons B.A."/>
            <person name="Magnuson J.K."/>
            <person name="Henrissat B."/>
            <person name="Mortensen U.H."/>
            <person name="Larsen T.O."/>
            <person name="Devries R.P."/>
            <person name="Grigoriev I.V."/>
            <person name="Machida M."/>
            <person name="Baker S.E."/>
            <person name="Andersen M.R."/>
        </authorList>
    </citation>
    <scope>NUCLEOTIDE SEQUENCE [LARGE SCALE GENOMIC DNA]</scope>
    <source>
        <strain evidence="1 2">CBS 151.66</strain>
    </source>
</reference>
<dbReference type="AlphaFoldDB" id="A0A5N5WTM6"/>
<dbReference type="EMBL" id="ML732282">
    <property type="protein sequence ID" value="KAB8071105.1"/>
    <property type="molecule type" value="Genomic_DNA"/>
</dbReference>
<keyword evidence="2" id="KW-1185">Reference proteome</keyword>
<name>A0A5N5WTM6_9EURO</name>
<organism evidence="1 2">
    <name type="scientific">Aspergillus leporis</name>
    <dbReference type="NCBI Taxonomy" id="41062"/>
    <lineage>
        <taxon>Eukaryota</taxon>
        <taxon>Fungi</taxon>
        <taxon>Dikarya</taxon>
        <taxon>Ascomycota</taxon>
        <taxon>Pezizomycotina</taxon>
        <taxon>Eurotiomycetes</taxon>
        <taxon>Eurotiomycetidae</taxon>
        <taxon>Eurotiales</taxon>
        <taxon>Aspergillaceae</taxon>
        <taxon>Aspergillus</taxon>
        <taxon>Aspergillus subgen. Circumdati</taxon>
    </lineage>
</organism>
<proteinExistence type="predicted"/>
<evidence type="ECO:0000313" key="2">
    <source>
        <dbReference type="Proteomes" id="UP000326565"/>
    </source>
</evidence>
<sequence length="112" mass="12212">MGLQKLFCSFLFLKNGGSWDLGKLLNKSWECISAFPVPTILHRCGELGGQMSRGLVSMSATVALVLLPVVDRHRTTSACHLQDNELGLVTYLVWGDCHSDGGIQGICRYNGT</sequence>
<evidence type="ECO:0000313" key="1">
    <source>
        <dbReference type="EMBL" id="KAB8071105.1"/>
    </source>
</evidence>
<gene>
    <name evidence="1" type="ORF">BDV29DRAFT_23369</name>
</gene>